<evidence type="ECO:0000259" key="7">
    <source>
        <dbReference type="PROSITE" id="PS50850"/>
    </source>
</evidence>
<feature type="transmembrane region" description="Helical" evidence="6">
    <location>
        <begin position="151"/>
        <end position="169"/>
    </location>
</feature>
<sequence>MSVGNPMLQGPKRSIAPVIFTVFLDLLGFGIVIPILAPLFLDRGIGILAPDTPFGVRTAILGALISIFSVMQFFGAPVFGALSDRYGRKPMLLLALGGTLVGYLCFAWGITTRNLALLFFGRALDGFMGGSISIANSAIADVSDAASKPRNFGLVGMAFGLGFILGPFIGGKLGDPSVAPWFTYATPFWFAAGLTVLNILLVAVRFAETNMNRRHTPVSAFTGFRNLAKAFRMKNLRTLLLTVFLLGFGFNFFTQFFQVFMVEKFAYAQSQIGDIFAYIGLWVVITQGTLTGRLAKRHPPARILEYSMLALGLSLPLLLVPRHAAILYAILPFIAVANGLTMPNTTSLVSGAAGPESQGEVMGLQQSIQAVAQAAPPLISGFVVALHVNLPIMISSLSVLAAWAVFMLFFERRPKETFHEV</sequence>
<evidence type="ECO:0000256" key="3">
    <source>
        <dbReference type="ARBA" id="ARBA00022692"/>
    </source>
</evidence>
<feature type="transmembrane region" description="Helical" evidence="6">
    <location>
        <begin position="181"/>
        <end position="204"/>
    </location>
</feature>
<dbReference type="GO" id="GO:0016020">
    <property type="term" value="C:membrane"/>
    <property type="evidence" value="ECO:0007669"/>
    <property type="project" value="UniProtKB-SubCell"/>
</dbReference>
<name>A0A0U3J8U9_9BACT</name>
<dbReference type="AlphaFoldDB" id="A0A0U3J8U9"/>
<feature type="domain" description="Major facilitator superfamily (MFS) profile" evidence="7">
    <location>
        <begin position="14"/>
        <end position="413"/>
    </location>
</feature>
<dbReference type="GO" id="GO:0022857">
    <property type="term" value="F:transmembrane transporter activity"/>
    <property type="evidence" value="ECO:0007669"/>
    <property type="project" value="InterPro"/>
</dbReference>
<comment type="subcellular location">
    <subcellularLocation>
        <location evidence="1">Membrane</location>
        <topology evidence="1">Multi-pass membrane protein</topology>
    </subcellularLocation>
</comment>
<accession>A0A0U3J8U9</accession>
<dbReference type="SUPFAM" id="SSF103473">
    <property type="entry name" value="MFS general substrate transporter"/>
    <property type="match status" value="1"/>
</dbReference>
<reference evidence="8" key="1">
    <citation type="journal article" date="2015" name="J. Microbiol. Biotechnol.">
        <title>Functional Metagenome Mining of Soil for a Novel Gentamicin Resistance Gene.</title>
        <authorList>
            <person name="Im H."/>
            <person name="Kim K.M."/>
            <person name="Lee S.H."/>
            <person name="Ryu C.M."/>
        </authorList>
    </citation>
    <scope>NUCLEOTIDE SEQUENCE</scope>
</reference>
<protein>
    <submittedName>
        <fullName evidence="8">Major facilitator superfamily protein</fullName>
    </submittedName>
</protein>
<feature type="transmembrane region" description="Helical" evidence="6">
    <location>
        <begin position="307"/>
        <end position="335"/>
    </location>
</feature>
<dbReference type="EMBL" id="KU240005">
    <property type="protein sequence ID" value="ALV85564.1"/>
    <property type="molecule type" value="Genomic_DNA"/>
</dbReference>
<proteinExistence type="predicted"/>
<dbReference type="InterPro" id="IPR001958">
    <property type="entry name" value="Tet-R_TetA/multi-R_MdtG-like"/>
</dbReference>
<feature type="transmembrane region" description="Helical" evidence="6">
    <location>
        <begin position="275"/>
        <end position="295"/>
    </location>
</feature>
<dbReference type="InterPro" id="IPR036259">
    <property type="entry name" value="MFS_trans_sf"/>
</dbReference>
<keyword evidence="4 6" id="KW-1133">Transmembrane helix</keyword>
<dbReference type="PANTHER" id="PTHR23504:SF15">
    <property type="entry name" value="MAJOR FACILITATOR SUPERFAMILY (MFS) PROFILE DOMAIN-CONTAINING PROTEIN"/>
    <property type="match status" value="1"/>
</dbReference>
<dbReference type="InterPro" id="IPR011701">
    <property type="entry name" value="MFS"/>
</dbReference>
<dbReference type="Gene3D" id="1.20.1250.20">
    <property type="entry name" value="MFS general substrate transporter like domains"/>
    <property type="match status" value="1"/>
</dbReference>
<keyword evidence="2" id="KW-0813">Transport</keyword>
<dbReference type="PRINTS" id="PR01035">
    <property type="entry name" value="TCRTETA"/>
</dbReference>
<feature type="transmembrane region" description="Helical" evidence="6">
    <location>
        <begin position="60"/>
        <end position="79"/>
    </location>
</feature>
<feature type="transmembrane region" description="Helical" evidence="6">
    <location>
        <begin position="239"/>
        <end position="260"/>
    </location>
</feature>
<dbReference type="PROSITE" id="PS50850">
    <property type="entry name" value="MFS"/>
    <property type="match status" value="1"/>
</dbReference>
<dbReference type="Pfam" id="PF07690">
    <property type="entry name" value="MFS_1"/>
    <property type="match status" value="1"/>
</dbReference>
<evidence type="ECO:0000313" key="8">
    <source>
        <dbReference type="EMBL" id="ALV85564.1"/>
    </source>
</evidence>
<feature type="transmembrane region" description="Helical" evidence="6">
    <location>
        <begin position="91"/>
        <end position="110"/>
    </location>
</feature>
<dbReference type="InterPro" id="IPR020846">
    <property type="entry name" value="MFS_dom"/>
</dbReference>
<feature type="transmembrane region" description="Helical" evidence="6">
    <location>
        <begin position="390"/>
        <end position="410"/>
    </location>
</feature>
<evidence type="ECO:0000256" key="6">
    <source>
        <dbReference type="SAM" id="Phobius"/>
    </source>
</evidence>
<organism evidence="8">
    <name type="scientific">uncultured bacterium pA1</name>
    <dbReference type="NCBI Taxonomy" id="1776268"/>
    <lineage>
        <taxon>Bacteria</taxon>
        <taxon>environmental samples</taxon>
    </lineage>
</organism>
<keyword evidence="5 6" id="KW-0472">Membrane</keyword>
<evidence type="ECO:0000256" key="1">
    <source>
        <dbReference type="ARBA" id="ARBA00004141"/>
    </source>
</evidence>
<evidence type="ECO:0000256" key="4">
    <source>
        <dbReference type="ARBA" id="ARBA00022989"/>
    </source>
</evidence>
<feature type="transmembrane region" description="Helical" evidence="6">
    <location>
        <begin position="116"/>
        <end position="139"/>
    </location>
</feature>
<evidence type="ECO:0000256" key="2">
    <source>
        <dbReference type="ARBA" id="ARBA00022448"/>
    </source>
</evidence>
<keyword evidence="3 6" id="KW-0812">Transmembrane</keyword>
<evidence type="ECO:0000256" key="5">
    <source>
        <dbReference type="ARBA" id="ARBA00023136"/>
    </source>
</evidence>
<feature type="transmembrane region" description="Helical" evidence="6">
    <location>
        <begin position="15"/>
        <end position="40"/>
    </location>
</feature>
<dbReference type="PANTHER" id="PTHR23504">
    <property type="entry name" value="MAJOR FACILITATOR SUPERFAMILY DOMAIN-CONTAINING PROTEIN 10"/>
    <property type="match status" value="1"/>
</dbReference>